<dbReference type="OMA" id="RIAHTHC"/>
<dbReference type="SUPFAM" id="SSF56112">
    <property type="entry name" value="Protein kinase-like (PK-like)"/>
    <property type="match status" value="1"/>
</dbReference>
<organism evidence="1 2">
    <name type="scientific">Armillaria ostoyae</name>
    <name type="common">Armillaria root rot fungus</name>
    <dbReference type="NCBI Taxonomy" id="47428"/>
    <lineage>
        <taxon>Eukaryota</taxon>
        <taxon>Fungi</taxon>
        <taxon>Dikarya</taxon>
        <taxon>Basidiomycota</taxon>
        <taxon>Agaricomycotina</taxon>
        <taxon>Agaricomycetes</taxon>
        <taxon>Agaricomycetidae</taxon>
        <taxon>Agaricales</taxon>
        <taxon>Marasmiineae</taxon>
        <taxon>Physalacriaceae</taxon>
        <taxon>Armillaria</taxon>
    </lineage>
</organism>
<name>A0A284RCS3_ARMOS</name>
<dbReference type="Proteomes" id="UP000219338">
    <property type="component" value="Unassembled WGS sequence"/>
</dbReference>
<reference evidence="2" key="1">
    <citation type="journal article" date="2017" name="Nat. Ecol. Evol.">
        <title>Genome expansion and lineage-specific genetic innovations in the forest pathogenic fungi Armillaria.</title>
        <authorList>
            <person name="Sipos G."/>
            <person name="Prasanna A.N."/>
            <person name="Walter M.C."/>
            <person name="O'Connor E."/>
            <person name="Balint B."/>
            <person name="Krizsan K."/>
            <person name="Kiss B."/>
            <person name="Hess J."/>
            <person name="Varga T."/>
            <person name="Slot J."/>
            <person name="Riley R."/>
            <person name="Boka B."/>
            <person name="Rigling D."/>
            <person name="Barry K."/>
            <person name="Lee J."/>
            <person name="Mihaltcheva S."/>
            <person name="LaButti K."/>
            <person name="Lipzen A."/>
            <person name="Waldron R."/>
            <person name="Moloney N.M."/>
            <person name="Sperisen C."/>
            <person name="Kredics L."/>
            <person name="Vagvoelgyi C."/>
            <person name="Patrignani A."/>
            <person name="Fitzpatrick D."/>
            <person name="Nagy I."/>
            <person name="Doyle S."/>
            <person name="Anderson J.B."/>
            <person name="Grigoriev I.V."/>
            <person name="Gueldener U."/>
            <person name="Muensterkoetter M."/>
            <person name="Nagy L.G."/>
        </authorList>
    </citation>
    <scope>NUCLEOTIDE SEQUENCE [LARGE SCALE GENOMIC DNA]</scope>
    <source>
        <strain evidence="2">C18/9</strain>
    </source>
</reference>
<proteinExistence type="predicted"/>
<evidence type="ECO:0000313" key="2">
    <source>
        <dbReference type="Proteomes" id="UP000219338"/>
    </source>
</evidence>
<dbReference type="STRING" id="47428.A0A284RCS3"/>
<protein>
    <recommendedName>
        <fullName evidence="3">Aminoglycoside phosphotransferase domain-containing protein</fullName>
    </recommendedName>
</protein>
<dbReference type="InterPro" id="IPR011009">
    <property type="entry name" value="Kinase-like_dom_sf"/>
</dbReference>
<dbReference type="OrthoDB" id="5598852at2759"/>
<dbReference type="AlphaFoldDB" id="A0A284RCS3"/>
<gene>
    <name evidence="1" type="ORF">ARMOST_09888</name>
</gene>
<sequence>MPSTSIARLGTGPQGKNEAIHVASQYFISKPVSARPVEEQRAHSRTFIVTLENSTEAIIKLRDTEIDLSRVALAHSILGDIAPEVHSGKVRKANFAYVGQLVPGTPWDIAKTSYKDIVTISADLARILTKCSLGINSAGVVDHYIKSRLETILQKDTLLECAPARECVAALLEPARISELTLLPLSLCHPDLGTKNIILDDENKIVSIVN</sequence>
<keyword evidence="2" id="KW-1185">Reference proteome</keyword>
<evidence type="ECO:0000313" key="1">
    <source>
        <dbReference type="EMBL" id="SJL06547.1"/>
    </source>
</evidence>
<dbReference type="EMBL" id="FUEG01000007">
    <property type="protein sequence ID" value="SJL06547.1"/>
    <property type="molecule type" value="Genomic_DNA"/>
</dbReference>
<evidence type="ECO:0008006" key="3">
    <source>
        <dbReference type="Google" id="ProtNLM"/>
    </source>
</evidence>
<accession>A0A284RCS3</accession>